<dbReference type="GO" id="GO:0018104">
    <property type="term" value="P:peptidoglycan-protein cross-linking"/>
    <property type="evidence" value="ECO:0007669"/>
    <property type="project" value="TreeGrafter"/>
</dbReference>
<dbReference type="InterPro" id="IPR050979">
    <property type="entry name" value="LD-transpeptidase"/>
</dbReference>
<dbReference type="AlphaFoldDB" id="Q8FMX7"/>
<evidence type="ECO:0000256" key="9">
    <source>
        <dbReference type="ARBA" id="ARBA00023288"/>
    </source>
</evidence>
<dbReference type="Pfam" id="PF17964">
    <property type="entry name" value="Big_10"/>
    <property type="match status" value="1"/>
</dbReference>
<dbReference type="EMBL" id="BA000035">
    <property type="protein sequence ID" value="BAC19182.1"/>
    <property type="molecule type" value="Genomic_DNA"/>
</dbReference>
<dbReference type="UniPathway" id="UPA00219"/>
<dbReference type="HOGENOM" id="CLU_039404_3_0_11"/>
<evidence type="ECO:0000256" key="8">
    <source>
        <dbReference type="ARBA" id="ARBA00023139"/>
    </source>
</evidence>
<dbReference type="PANTHER" id="PTHR30582:SF2">
    <property type="entry name" value="L,D-TRANSPEPTIDASE YCIB-RELATED"/>
    <property type="match status" value="1"/>
</dbReference>
<dbReference type="PANTHER" id="PTHR30582">
    <property type="entry name" value="L,D-TRANSPEPTIDASE"/>
    <property type="match status" value="1"/>
</dbReference>
<evidence type="ECO:0000256" key="2">
    <source>
        <dbReference type="ARBA" id="ARBA00022475"/>
    </source>
</evidence>
<feature type="domain" description="L,D-TPase catalytic" evidence="14">
    <location>
        <begin position="243"/>
        <end position="369"/>
    </location>
</feature>
<dbReference type="InterPro" id="IPR041280">
    <property type="entry name" value="Big_10"/>
</dbReference>
<dbReference type="GO" id="GO:0071555">
    <property type="term" value="P:cell wall organization"/>
    <property type="evidence" value="ECO:0007669"/>
    <property type="project" value="UniProtKB-UniRule"/>
</dbReference>
<dbReference type="Proteomes" id="UP000001409">
    <property type="component" value="Chromosome"/>
</dbReference>
<keyword evidence="11 13" id="KW-0961">Cell wall biogenesis/degradation</keyword>
<proteinExistence type="predicted"/>
<dbReference type="CDD" id="cd16913">
    <property type="entry name" value="YkuD_like"/>
    <property type="match status" value="1"/>
</dbReference>
<keyword evidence="16" id="KW-1185">Reference proteome</keyword>
<dbReference type="OrthoDB" id="5242354at2"/>
<dbReference type="PROSITE" id="PS52029">
    <property type="entry name" value="LD_TPASE"/>
    <property type="match status" value="1"/>
</dbReference>
<dbReference type="STRING" id="196164.gene:10742807"/>
<evidence type="ECO:0000256" key="10">
    <source>
        <dbReference type="ARBA" id="ARBA00023315"/>
    </source>
</evidence>
<evidence type="ECO:0000313" key="16">
    <source>
        <dbReference type="Proteomes" id="UP000001409"/>
    </source>
</evidence>
<organism evidence="15 16">
    <name type="scientific">Corynebacterium efficiens (strain DSM 44549 / YS-314 / AJ 12310 / JCM 11189 / NBRC 100395)</name>
    <dbReference type="NCBI Taxonomy" id="196164"/>
    <lineage>
        <taxon>Bacteria</taxon>
        <taxon>Bacillati</taxon>
        <taxon>Actinomycetota</taxon>
        <taxon>Actinomycetes</taxon>
        <taxon>Mycobacteriales</taxon>
        <taxon>Corynebacteriaceae</taxon>
        <taxon>Corynebacterium</taxon>
    </lineage>
</organism>
<keyword evidence="2" id="KW-1003">Cell membrane</keyword>
<dbReference type="Gene3D" id="2.60.40.3710">
    <property type="match status" value="1"/>
</dbReference>
<evidence type="ECO:0000256" key="7">
    <source>
        <dbReference type="ARBA" id="ARBA00023136"/>
    </source>
</evidence>
<evidence type="ECO:0000313" key="15">
    <source>
        <dbReference type="EMBL" id="BAC19182.1"/>
    </source>
</evidence>
<keyword evidence="3" id="KW-0808">Transferase</keyword>
<protein>
    <submittedName>
        <fullName evidence="15">Putative lipoprotein</fullName>
    </submittedName>
</protein>
<keyword evidence="10" id="KW-0012">Acyltransferase</keyword>
<dbReference type="InterPro" id="IPR038063">
    <property type="entry name" value="Transpep_catalytic_dom"/>
</dbReference>
<dbReference type="Gene3D" id="2.60.40.3780">
    <property type="match status" value="1"/>
</dbReference>
<dbReference type="GO" id="GO:0016746">
    <property type="term" value="F:acyltransferase activity"/>
    <property type="evidence" value="ECO:0007669"/>
    <property type="project" value="UniProtKB-KW"/>
</dbReference>
<name>Q8FMX7_COREF</name>
<evidence type="ECO:0000256" key="6">
    <source>
        <dbReference type="ARBA" id="ARBA00022984"/>
    </source>
</evidence>
<keyword evidence="6 13" id="KW-0573">Peptidoglycan synthesis</keyword>
<evidence type="ECO:0000256" key="5">
    <source>
        <dbReference type="ARBA" id="ARBA00022960"/>
    </source>
</evidence>
<dbReference type="SUPFAM" id="SSF141523">
    <property type="entry name" value="L,D-transpeptidase catalytic domain-like"/>
    <property type="match status" value="1"/>
</dbReference>
<feature type="active site" description="Nucleophile" evidence="13">
    <location>
        <position position="345"/>
    </location>
</feature>
<dbReference type="KEGG" id="cef:CE2372"/>
<evidence type="ECO:0000256" key="12">
    <source>
        <dbReference type="ARBA" id="ARBA00060592"/>
    </source>
</evidence>
<dbReference type="Gene3D" id="2.40.440.10">
    <property type="entry name" value="L,D-transpeptidase catalytic domain-like"/>
    <property type="match status" value="1"/>
</dbReference>
<dbReference type="CDD" id="cd13432">
    <property type="entry name" value="LDT_IgD_like_2"/>
    <property type="match status" value="1"/>
</dbReference>
<feature type="active site" description="Proton donor/acceptor" evidence="13">
    <location>
        <position position="327"/>
    </location>
</feature>
<dbReference type="FunFam" id="2.40.440.10:FF:000005">
    <property type="entry name" value="L,D-transpeptidase 2"/>
    <property type="match status" value="1"/>
</dbReference>
<evidence type="ECO:0000256" key="1">
    <source>
        <dbReference type="ARBA" id="ARBA00004752"/>
    </source>
</evidence>
<sequence length="403" mass="43407">MKRVRGFVTGSILALLTVGALTLSGCTIERSGHAQEEEGNSAASGTEETTELAAPAVSVEDDATDVDPSEPVVVKSLGDGLEKVTMLNEQGYEVEADYSDDRRSWTTSEVLGYNRTYTLTATDRNGETSTTVFSTAQPAATTTVALSPLADSVVGVGQTIAFRFGTPIADRHAAEEAITVTTSPEVEGGFYWLNNSELRWRPAEYWEPGTEVTVEADIYGTDLGDGVWGASDNATNFTIGDRVEAVVDDNTKTMEVYHNGTLLRTIPVSLGRDTDEWATPNGIYIIGDRNPSMIMDSTTFGLGYDQGGYRTPVDFATQMSYSGIYVHAAPWSAAEQGYSNVSHGCINVTTEAAQWFQNTVKRGDIVTVKNTVGSTLSGYDGLGDWNIPWSVWKDGNADETSAW</sequence>
<comment type="pathway">
    <text evidence="1 13">Cell wall biogenesis; peptidoglycan biosynthesis.</text>
</comment>
<keyword evidence="8" id="KW-0564">Palmitate</keyword>
<dbReference type="GO" id="GO:0005576">
    <property type="term" value="C:extracellular region"/>
    <property type="evidence" value="ECO:0007669"/>
    <property type="project" value="TreeGrafter"/>
</dbReference>
<keyword evidence="5 13" id="KW-0133">Cell shape</keyword>
<evidence type="ECO:0000256" key="4">
    <source>
        <dbReference type="ARBA" id="ARBA00022729"/>
    </source>
</evidence>
<evidence type="ECO:0000256" key="13">
    <source>
        <dbReference type="PROSITE-ProRule" id="PRU01373"/>
    </source>
</evidence>
<keyword evidence="9 15" id="KW-0449">Lipoprotein</keyword>
<evidence type="ECO:0000256" key="11">
    <source>
        <dbReference type="ARBA" id="ARBA00023316"/>
    </source>
</evidence>
<evidence type="ECO:0000259" key="14">
    <source>
        <dbReference type="PROSITE" id="PS52029"/>
    </source>
</evidence>
<reference evidence="15 16" key="1">
    <citation type="journal article" date="2003" name="Genome Res.">
        <title>Comparative complete genome sequence analysis of the amino acid replacements responsible for the thermostability of Corynebacterium efficiens.</title>
        <authorList>
            <person name="Nishio Y."/>
            <person name="Nakamura Y."/>
            <person name="Kawarabayasi Y."/>
            <person name="Usuda Y."/>
            <person name="Kimura E."/>
            <person name="Sugimoto S."/>
            <person name="Matsui K."/>
            <person name="Yamagishi A."/>
            <person name="Kikuchi H."/>
            <person name="Ikeo K."/>
            <person name="Gojobori T."/>
        </authorList>
    </citation>
    <scope>NUCLEOTIDE SEQUENCE [LARGE SCALE GENOMIC DNA]</scope>
    <source>
        <strain evidence="16">DSM 44549 / YS-314 / AJ 12310 / JCM 11189 / NBRC 100395</strain>
    </source>
</reference>
<evidence type="ECO:0000256" key="3">
    <source>
        <dbReference type="ARBA" id="ARBA00022679"/>
    </source>
</evidence>
<keyword evidence="7" id="KW-0472">Membrane</keyword>
<comment type="pathway">
    <text evidence="12">Glycan biosynthesis.</text>
</comment>
<dbReference type="GO" id="GO:0008360">
    <property type="term" value="P:regulation of cell shape"/>
    <property type="evidence" value="ECO:0007669"/>
    <property type="project" value="UniProtKB-UniRule"/>
</dbReference>
<dbReference type="Pfam" id="PF03734">
    <property type="entry name" value="YkuD"/>
    <property type="match status" value="1"/>
</dbReference>
<dbReference type="PROSITE" id="PS51257">
    <property type="entry name" value="PROKAR_LIPOPROTEIN"/>
    <property type="match status" value="1"/>
</dbReference>
<dbReference type="GO" id="GO:0071972">
    <property type="term" value="F:peptidoglycan L,D-transpeptidase activity"/>
    <property type="evidence" value="ECO:0007669"/>
    <property type="project" value="TreeGrafter"/>
</dbReference>
<keyword evidence="4" id="KW-0732">Signal</keyword>
<accession>Q8FMX7</accession>
<dbReference type="InterPro" id="IPR005490">
    <property type="entry name" value="LD_TPept_cat_dom"/>
</dbReference>
<dbReference type="eggNOG" id="COG1376">
    <property type="taxonomic scope" value="Bacteria"/>
</dbReference>